<feature type="coiled-coil region" evidence="6">
    <location>
        <begin position="322"/>
        <end position="391"/>
    </location>
</feature>
<feature type="coiled-coil region" evidence="6">
    <location>
        <begin position="532"/>
        <end position="677"/>
    </location>
</feature>
<accession>A0A8H7QWS7</accession>
<evidence type="ECO:0000256" key="1">
    <source>
        <dbReference type="ARBA" id="ARBA00004245"/>
    </source>
</evidence>
<feature type="region of interest" description="Disordered" evidence="7">
    <location>
        <begin position="791"/>
        <end position="823"/>
    </location>
</feature>
<protein>
    <recommendedName>
        <fullName evidence="8">CAP-Gly domain-containing protein</fullName>
    </recommendedName>
</protein>
<keyword evidence="3" id="KW-0493">Microtubule</keyword>
<feature type="compositionally biased region" description="Polar residues" evidence="7">
    <location>
        <begin position="1"/>
        <end position="26"/>
    </location>
</feature>
<dbReference type="InterPro" id="IPR000938">
    <property type="entry name" value="CAP-Gly_domain"/>
</dbReference>
<dbReference type="InterPro" id="IPR036859">
    <property type="entry name" value="CAP-Gly_dom_sf"/>
</dbReference>
<feature type="region of interest" description="Disordered" evidence="7">
    <location>
        <begin position="1"/>
        <end position="136"/>
    </location>
</feature>
<dbReference type="GO" id="GO:0005874">
    <property type="term" value="C:microtubule"/>
    <property type="evidence" value="ECO:0007669"/>
    <property type="project" value="UniProtKB-KW"/>
</dbReference>
<evidence type="ECO:0000256" key="3">
    <source>
        <dbReference type="ARBA" id="ARBA00022701"/>
    </source>
</evidence>
<proteinExistence type="predicted"/>
<evidence type="ECO:0000259" key="8">
    <source>
        <dbReference type="PROSITE" id="PS50245"/>
    </source>
</evidence>
<feature type="compositionally biased region" description="Low complexity" evidence="7">
    <location>
        <begin position="113"/>
        <end position="132"/>
    </location>
</feature>
<feature type="compositionally biased region" description="Acidic residues" evidence="7">
    <location>
        <begin position="56"/>
        <end position="67"/>
    </location>
</feature>
<feature type="domain" description="CAP-Gly" evidence="8">
    <location>
        <begin position="178"/>
        <end position="206"/>
    </location>
</feature>
<feature type="compositionally biased region" description="Polar residues" evidence="7">
    <location>
        <begin position="801"/>
        <end position="810"/>
    </location>
</feature>
<evidence type="ECO:0000313" key="9">
    <source>
        <dbReference type="EMBL" id="KAG2200133.1"/>
    </source>
</evidence>
<evidence type="ECO:0000256" key="2">
    <source>
        <dbReference type="ARBA" id="ARBA00022490"/>
    </source>
</evidence>
<organism evidence="9 10">
    <name type="scientific">Mucor saturninus</name>
    <dbReference type="NCBI Taxonomy" id="64648"/>
    <lineage>
        <taxon>Eukaryota</taxon>
        <taxon>Fungi</taxon>
        <taxon>Fungi incertae sedis</taxon>
        <taxon>Mucoromycota</taxon>
        <taxon>Mucoromycotina</taxon>
        <taxon>Mucoromycetes</taxon>
        <taxon>Mucorales</taxon>
        <taxon>Mucorineae</taxon>
        <taxon>Mucoraceae</taxon>
        <taxon>Mucor</taxon>
    </lineage>
</organism>
<dbReference type="OrthoDB" id="2130750at2759"/>
<sequence>MSNNSRIARPSSVTSINHFPMNNRQRISCDYEKKKHKRPTSGLSKSQSMHRLAYLSDDDDDDEEDEEQQRHHRAILSRATTTPMPRPSSLIKRFSSDHHHPGVLVPKSSLTRTNSVKSASSTTSNNSPAKASAMKRSSSLMNPVDYTSSGNDEYHYFRLGQKVSVPSMAVFGTVRFYGETRFTHGNWVGIELEIKGSGKNDGSIQGLVSLIVAIEKPKRTTQPPAIKKTMMKRTTTLPAPATPAPSKSARILSNSHYQPLPTRSSPSSVLNKKTTQNIPSSKSTHTAKLKKSCSLSTADGNHELPMRPSSSSKTTRTEVDELKRVSALLEKSRQEQKALSQQMDGKEAAWERLVSAKESYALRVQEKEDELVRLKREIAQTQLANEQLKKMSSEKEGALSRASMSEAMERQHIKVIERLDLRVKTLQDENTKLVSTYESKLRDHAAKIDQLYKQLSEHDASTAAIERECADLRHVNRENLRAYEASMHELQQEYQDTVIMKDTQIQKLQYMVNDFSNCLSPSYSPILQDDSRSRLEAQLDLSTQELDHERELRKAMASDIDQLKAEIKRLHRASISSSSQVCSIRDELENEIKDKRRIMEEANAALESQSRIEEENERIRLTHDKTQRDLADLLRKLASMEKQRNTMADEESLLERNRQLELENERILELQRQTEHECMRLMDEILTIEKSNEDQQDDDKEEERGGDERMYKKEIEQLKLHVLRETKKYQDLETTKQVKLDQLNKELSDLESLVENKVFHETELEERLENEKRKVRSLEAKLKEEDDHKRMMMHNPPMSPTSPQYPSMFQRNKKRSSSTTASSFTLMTSSSLDTVSDHGALLESVYCEICEDYGHDVMTCTAFIPIEDYEHDALPSSSYYCVNCDIFGIHPTEECPSQDETF</sequence>
<dbReference type="Pfam" id="PF01302">
    <property type="entry name" value="CAP_GLY"/>
    <property type="match status" value="1"/>
</dbReference>
<evidence type="ECO:0000313" key="10">
    <source>
        <dbReference type="Proteomes" id="UP000603453"/>
    </source>
</evidence>
<dbReference type="AlphaFoldDB" id="A0A8H7QWS7"/>
<evidence type="ECO:0000256" key="5">
    <source>
        <dbReference type="ARBA" id="ARBA00023212"/>
    </source>
</evidence>
<name>A0A8H7QWS7_9FUNG</name>
<dbReference type="SMART" id="SM01052">
    <property type="entry name" value="CAP_GLY"/>
    <property type="match status" value="1"/>
</dbReference>
<keyword evidence="10" id="KW-1185">Reference proteome</keyword>
<keyword evidence="4 6" id="KW-0175">Coiled coil</keyword>
<feature type="region of interest" description="Disordered" evidence="7">
    <location>
        <begin position="219"/>
        <end position="318"/>
    </location>
</feature>
<dbReference type="Gene3D" id="2.30.30.190">
    <property type="entry name" value="CAP Gly-rich-like domain"/>
    <property type="match status" value="1"/>
</dbReference>
<dbReference type="InterPro" id="IPR032108">
    <property type="entry name" value="CLIP1_ZNF"/>
</dbReference>
<keyword evidence="5" id="KW-0206">Cytoskeleton</keyword>
<feature type="coiled-coil region" evidence="6">
    <location>
        <begin position="416"/>
        <end position="493"/>
    </location>
</feature>
<feature type="coiled-coil region" evidence="6">
    <location>
        <begin position="761"/>
        <end position="788"/>
    </location>
</feature>
<evidence type="ECO:0000256" key="7">
    <source>
        <dbReference type="SAM" id="MobiDB-lite"/>
    </source>
</evidence>
<feature type="region of interest" description="Disordered" evidence="7">
    <location>
        <begin position="687"/>
        <end position="708"/>
    </location>
</feature>
<dbReference type="Proteomes" id="UP000603453">
    <property type="component" value="Unassembled WGS sequence"/>
</dbReference>
<dbReference type="SUPFAM" id="SSF74924">
    <property type="entry name" value="Cap-Gly domain"/>
    <property type="match status" value="1"/>
</dbReference>
<feature type="compositionally biased region" description="Polar residues" evidence="7">
    <location>
        <begin position="251"/>
        <end position="284"/>
    </location>
</feature>
<dbReference type="EMBL" id="JAEPRD010000087">
    <property type="protein sequence ID" value="KAG2200133.1"/>
    <property type="molecule type" value="Genomic_DNA"/>
</dbReference>
<keyword evidence="2" id="KW-0963">Cytoplasm</keyword>
<dbReference type="Pfam" id="PF16641">
    <property type="entry name" value="CLIP1_ZNF"/>
    <property type="match status" value="2"/>
</dbReference>
<reference evidence="9" key="1">
    <citation type="submission" date="2020-12" db="EMBL/GenBank/DDBJ databases">
        <title>Metabolic potential, ecology and presence of endohyphal bacteria is reflected in genomic diversity of Mucoromycotina.</title>
        <authorList>
            <person name="Muszewska A."/>
            <person name="Okrasinska A."/>
            <person name="Steczkiewicz K."/>
            <person name="Drgas O."/>
            <person name="Orlowska M."/>
            <person name="Perlinska-Lenart U."/>
            <person name="Aleksandrzak-Piekarczyk T."/>
            <person name="Szatraj K."/>
            <person name="Zielenkiewicz U."/>
            <person name="Pilsyk S."/>
            <person name="Malc E."/>
            <person name="Mieczkowski P."/>
            <person name="Kruszewska J.S."/>
            <person name="Biernat P."/>
            <person name="Pawlowska J."/>
        </authorList>
    </citation>
    <scope>NUCLEOTIDE SEQUENCE</scope>
    <source>
        <strain evidence="9">WA0000017839</strain>
    </source>
</reference>
<evidence type="ECO:0000256" key="4">
    <source>
        <dbReference type="ARBA" id="ARBA00023054"/>
    </source>
</evidence>
<dbReference type="PROSITE" id="PS50245">
    <property type="entry name" value="CAP_GLY_2"/>
    <property type="match status" value="1"/>
</dbReference>
<comment type="caution">
    <text evidence="9">The sequence shown here is derived from an EMBL/GenBank/DDBJ whole genome shotgun (WGS) entry which is preliminary data.</text>
</comment>
<gene>
    <name evidence="9" type="ORF">INT47_012414</name>
</gene>
<evidence type="ECO:0000256" key="6">
    <source>
        <dbReference type="SAM" id="Coils"/>
    </source>
</evidence>
<comment type="subcellular location">
    <subcellularLocation>
        <location evidence="1">Cytoplasm</location>
        <location evidence="1">Cytoskeleton</location>
    </subcellularLocation>
</comment>